<evidence type="ECO:0000256" key="6">
    <source>
        <dbReference type="ARBA" id="ARBA00022989"/>
    </source>
</evidence>
<dbReference type="Proteomes" id="UP000093352">
    <property type="component" value="Unassembled WGS sequence"/>
</dbReference>
<feature type="domain" description="ABC transporter" evidence="9">
    <location>
        <begin position="389"/>
        <end position="623"/>
    </location>
</feature>
<proteinExistence type="predicted"/>
<dbReference type="CDD" id="cd18547">
    <property type="entry name" value="ABC_6TM_Tm288_like"/>
    <property type="match status" value="1"/>
</dbReference>
<dbReference type="SUPFAM" id="SSF90123">
    <property type="entry name" value="ABC transporter transmembrane region"/>
    <property type="match status" value="1"/>
</dbReference>
<dbReference type="GO" id="GO:0005524">
    <property type="term" value="F:ATP binding"/>
    <property type="evidence" value="ECO:0007669"/>
    <property type="project" value="UniProtKB-KW"/>
</dbReference>
<dbReference type="InterPro" id="IPR027417">
    <property type="entry name" value="P-loop_NTPase"/>
</dbReference>
<keyword evidence="7 8" id="KW-0472">Membrane</keyword>
<keyword evidence="3 8" id="KW-0812">Transmembrane</keyword>
<dbReference type="Gene3D" id="3.40.50.300">
    <property type="entry name" value="P-loop containing nucleotide triphosphate hydrolases"/>
    <property type="match status" value="1"/>
</dbReference>
<dbReference type="SMART" id="SM00382">
    <property type="entry name" value="AAA"/>
    <property type="match status" value="1"/>
</dbReference>
<dbReference type="PROSITE" id="PS50929">
    <property type="entry name" value="ABC_TM1F"/>
    <property type="match status" value="1"/>
</dbReference>
<dbReference type="InterPro" id="IPR011527">
    <property type="entry name" value="ABC1_TM_dom"/>
</dbReference>
<dbReference type="AlphaFoldDB" id="A0A371IJB5"/>
<accession>A0A371IJB5</accession>
<keyword evidence="2" id="KW-0813">Transport</keyword>
<evidence type="ECO:0000259" key="10">
    <source>
        <dbReference type="PROSITE" id="PS50929"/>
    </source>
</evidence>
<dbReference type="GO" id="GO:0015421">
    <property type="term" value="F:ABC-type oligopeptide transporter activity"/>
    <property type="evidence" value="ECO:0007669"/>
    <property type="project" value="TreeGrafter"/>
</dbReference>
<dbReference type="Pfam" id="PF00005">
    <property type="entry name" value="ABC_tran"/>
    <property type="match status" value="1"/>
</dbReference>
<protein>
    <submittedName>
        <fullName evidence="11">ABC transporter ATP-binding protein</fullName>
    </submittedName>
</protein>
<dbReference type="InterPro" id="IPR036640">
    <property type="entry name" value="ABC1_TM_sf"/>
</dbReference>
<feature type="domain" description="ABC transmembrane type-1" evidence="10">
    <location>
        <begin position="34"/>
        <end position="324"/>
    </location>
</feature>
<dbReference type="FunFam" id="3.40.50.300:FF:000287">
    <property type="entry name" value="Multidrug ABC transporter ATP-binding protein"/>
    <property type="match status" value="1"/>
</dbReference>
<gene>
    <name evidence="11" type="ORF">BBG48_009320</name>
</gene>
<feature type="transmembrane region" description="Helical" evidence="8">
    <location>
        <begin position="180"/>
        <end position="198"/>
    </location>
</feature>
<dbReference type="EMBL" id="MBEW02000028">
    <property type="protein sequence ID" value="RDY20566.1"/>
    <property type="molecule type" value="Genomic_DNA"/>
</dbReference>
<sequence length="629" mass="70039">MKENNEKQKYKYTNKVATKKLLAILWKLYSKQLIIVAFCVTISTLVNVIMSVFLRKLIDNYVISMSKLTNPDYTALYAFITKVGIIFLIGVLASFLYSRIMVYVAEGTINHIRLAMFKHMESLPISYFDTHSHGSIMSFYTNDIQTMNQMISNTLPAAISSAMTITFVIVTMLIQSIPLTMVVILTVGLMFLVLKKVGSKSSGHFMQQQGILAEQNGFDEEMMAGMKVVKVFNHEDKAIEDFRQINTRLISHTSKANFLSLSLMPTLMSIGNLQYALLAIVGGYLSITKIIPVSVGIIAAFLQLSKSLSGPMNQVAQQINQVVLALAGARRIFEFMDEIPDTDSGTVELVNAQVDENGKINKCENRCKLWAWYDKGNTENPYTLLKGDIRFKDVDFSYDGKKYVLENISLFAKPGQKLAFVGPTGAGKTTITNLINRFYELDSGVITYDGIDISRIKKDDLRKSLGMVLQDANLFTGTIKYNLKFGAPHATDEEIIEGAKRAKAHEFIMNLKDGYDTVISGTESDLSSGQSQLLSIARAEISDPPVMILDEATSSIDSYTEKIVQEGMDEIMKGRTTFVIAHRLSTIMNSDAIIVLQNGKIVERGDHEELLKQGGIYSSLYNSGFEEEG</sequence>
<dbReference type="STRING" id="1871336.BBG48_09000"/>
<dbReference type="PANTHER" id="PTHR43394">
    <property type="entry name" value="ATP-DEPENDENT PERMEASE MDL1, MITOCHONDRIAL"/>
    <property type="match status" value="1"/>
</dbReference>
<keyword evidence="5 11" id="KW-0067">ATP-binding</keyword>
<feature type="transmembrane region" description="Helical" evidence="8">
    <location>
        <begin position="283"/>
        <end position="302"/>
    </location>
</feature>
<dbReference type="PROSITE" id="PS50893">
    <property type="entry name" value="ABC_TRANSPORTER_2"/>
    <property type="match status" value="1"/>
</dbReference>
<dbReference type="InterPro" id="IPR003593">
    <property type="entry name" value="AAA+_ATPase"/>
</dbReference>
<dbReference type="PANTHER" id="PTHR43394:SF1">
    <property type="entry name" value="ATP-BINDING CASSETTE SUB-FAMILY B MEMBER 10, MITOCHONDRIAL"/>
    <property type="match status" value="1"/>
</dbReference>
<dbReference type="Pfam" id="PF00664">
    <property type="entry name" value="ABC_membrane"/>
    <property type="match status" value="1"/>
</dbReference>
<evidence type="ECO:0000256" key="2">
    <source>
        <dbReference type="ARBA" id="ARBA00022448"/>
    </source>
</evidence>
<dbReference type="InterPro" id="IPR039421">
    <property type="entry name" value="Type_1_exporter"/>
</dbReference>
<organism evidence="11 12">
    <name type="scientific">Criibacterium bergeronii</name>
    <dbReference type="NCBI Taxonomy" id="1871336"/>
    <lineage>
        <taxon>Bacteria</taxon>
        <taxon>Bacillati</taxon>
        <taxon>Bacillota</taxon>
        <taxon>Clostridia</taxon>
        <taxon>Peptostreptococcales</taxon>
        <taxon>Filifactoraceae</taxon>
        <taxon>Criibacterium</taxon>
    </lineage>
</organism>
<dbReference type="RefSeq" id="WP_068912215.1">
    <property type="nucleotide sequence ID" value="NZ_MBEW02000028.1"/>
</dbReference>
<comment type="caution">
    <text evidence="11">The sequence shown here is derived from an EMBL/GenBank/DDBJ whole genome shotgun (WGS) entry which is preliminary data.</text>
</comment>
<evidence type="ECO:0000256" key="5">
    <source>
        <dbReference type="ARBA" id="ARBA00022840"/>
    </source>
</evidence>
<evidence type="ECO:0000256" key="7">
    <source>
        <dbReference type="ARBA" id="ARBA00023136"/>
    </source>
</evidence>
<evidence type="ECO:0000313" key="12">
    <source>
        <dbReference type="Proteomes" id="UP000093352"/>
    </source>
</evidence>
<evidence type="ECO:0000259" key="9">
    <source>
        <dbReference type="PROSITE" id="PS50893"/>
    </source>
</evidence>
<dbReference type="SUPFAM" id="SSF52540">
    <property type="entry name" value="P-loop containing nucleoside triphosphate hydrolases"/>
    <property type="match status" value="1"/>
</dbReference>
<dbReference type="InterPro" id="IPR003439">
    <property type="entry name" value="ABC_transporter-like_ATP-bd"/>
</dbReference>
<dbReference type="GO" id="GO:0016887">
    <property type="term" value="F:ATP hydrolysis activity"/>
    <property type="evidence" value="ECO:0007669"/>
    <property type="project" value="InterPro"/>
</dbReference>
<keyword evidence="4" id="KW-0547">Nucleotide-binding</keyword>
<evidence type="ECO:0000256" key="4">
    <source>
        <dbReference type="ARBA" id="ARBA00022741"/>
    </source>
</evidence>
<evidence type="ECO:0000256" key="1">
    <source>
        <dbReference type="ARBA" id="ARBA00004651"/>
    </source>
</evidence>
<feature type="transmembrane region" description="Helical" evidence="8">
    <location>
        <begin position="33"/>
        <end position="54"/>
    </location>
</feature>
<evidence type="ECO:0000256" key="8">
    <source>
        <dbReference type="SAM" id="Phobius"/>
    </source>
</evidence>
<dbReference type="Gene3D" id="1.20.1560.10">
    <property type="entry name" value="ABC transporter type 1, transmembrane domain"/>
    <property type="match status" value="1"/>
</dbReference>
<keyword evidence="12" id="KW-1185">Reference proteome</keyword>
<feature type="transmembrane region" description="Helical" evidence="8">
    <location>
        <begin position="74"/>
        <end position="97"/>
    </location>
</feature>
<name>A0A371IJB5_9FIRM</name>
<dbReference type="GO" id="GO:0005886">
    <property type="term" value="C:plasma membrane"/>
    <property type="evidence" value="ECO:0007669"/>
    <property type="project" value="UniProtKB-SubCell"/>
</dbReference>
<evidence type="ECO:0000313" key="11">
    <source>
        <dbReference type="EMBL" id="RDY20566.1"/>
    </source>
</evidence>
<keyword evidence="6 8" id="KW-1133">Transmembrane helix</keyword>
<reference evidence="11 12" key="1">
    <citation type="journal article" date="2016" name="Genome Announc.">
        <title>Draft Genome Sequence of Criibacterium bergeronii gen. nov., sp. nov., Strain CCRI-22567T, Isolated from a Vaginal Sample from a Woman with Bacterial Vaginosis.</title>
        <authorList>
            <person name="Maheux A.F."/>
            <person name="Berube E."/>
            <person name="Boudreau D.K."/>
            <person name="Raymond F."/>
            <person name="Corbeil J."/>
            <person name="Roy P.H."/>
            <person name="Boissinot M."/>
            <person name="Omar R.F."/>
        </authorList>
    </citation>
    <scope>NUCLEOTIDE SEQUENCE [LARGE SCALE GENOMIC DNA]</scope>
    <source>
        <strain evidence="11 12">CCRI-22567</strain>
    </source>
</reference>
<evidence type="ECO:0000256" key="3">
    <source>
        <dbReference type="ARBA" id="ARBA00022692"/>
    </source>
</evidence>
<comment type="subcellular location">
    <subcellularLocation>
        <location evidence="1">Cell membrane</location>
        <topology evidence="1">Multi-pass membrane protein</topology>
    </subcellularLocation>
</comment>
<feature type="transmembrane region" description="Helical" evidence="8">
    <location>
        <begin position="155"/>
        <end position="174"/>
    </location>
</feature>
<dbReference type="CDD" id="cd03254">
    <property type="entry name" value="ABCC_Glucan_exporter_like"/>
    <property type="match status" value="1"/>
</dbReference>